<comment type="subcellular location">
    <subcellularLocation>
        <location evidence="1">Membrane</location>
    </subcellularLocation>
</comment>
<evidence type="ECO:0000256" key="3">
    <source>
        <dbReference type="ARBA" id="ARBA00022989"/>
    </source>
</evidence>
<evidence type="ECO:0000256" key="2">
    <source>
        <dbReference type="ARBA" id="ARBA00022692"/>
    </source>
</evidence>
<dbReference type="PIRSF" id="PIRSF031802">
    <property type="entry name" value="UCP031802"/>
    <property type="match status" value="1"/>
</dbReference>
<evidence type="ECO:0000256" key="5">
    <source>
        <dbReference type="SAM" id="MobiDB-lite"/>
    </source>
</evidence>
<dbReference type="Pfam" id="PF14559">
    <property type="entry name" value="TPR_19"/>
    <property type="match status" value="1"/>
</dbReference>
<dbReference type="Pfam" id="PF07219">
    <property type="entry name" value="HemY_N"/>
    <property type="match status" value="1"/>
</dbReference>
<feature type="region of interest" description="Disordered" evidence="5">
    <location>
        <begin position="561"/>
        <end position="593"/>
    </location>
</feature>
<keyword evidence="2 6" id="KW-0812">Transmembrane</keyword>
<gene>
    <name evidence="8" type="ORF">MLD63_13020</name>
</gene>
<feature type="region of interest" description="Disordered" evidence="5">
    <location>
        <begin position="440"/>
        <end position="540"/>
    </location>
</feature>
<dbReference type="Proteomes" id="UP001203945">
    <property type="component" value="Unassembled WGS sequence"/>
</dbReference>
<feature type="transmembrane region" description="Helical" evidence="6">
    <location>
        <begin position="50"/>
        <end position="76"/>
    </location>
</feature>
<evidence type="ECO:0000259" key="7">
    <source>
        <dbReference type="Pfam" id="PF07219"/>
    </source>
</evidence>
<dbReference type="InterPro" id="IPR016982">
    <property type="entry name" value="Mms48"/>
</dbReference>
<comment type="caution">
    <text evidence="8">The sequence shown here is derived from an EMBL/GenBank/DDBJ whole genome shotgun (WGS) entry which is preliminary data.</text>
</comment>
<dbReference type="SUPFAM" id="SSF48452">
    <property type="entry name" value="TPR-like"/>
    <property type="match status" value="2"/>
</dbReference>
<evidence type="ECO:0000313" key="8">
    <source>
        <dbReference type="EMBL" id="MCQ0971343.1"/>
    </source>
</evidence>
<dbReference type="EMBL" id="JAKZEU010000004">
    <property type="protein sequence ID" value="MCQ0971343.1"/>
    <property type="molecule type" value="Genomic_DNA"/>
</dbReference>
<organism evidence="8 9">
    <name type="scientific">Paracoccus albicereus</name>
    <dbReference type="NCBI Taxonomy" id="2922394"/>
    <lineage>
        <taxon>Bacteria</taxon>
        <taxon>Pseudomonadati</taxon>
        <taxon>Pseudomonadota</taxon>
        <taxon>Alphaproteobacteria</taxon>
        <taxon>Rhodobacterales</taxon>
        <taxon>Paracoccaceae</taxon>
        <taxon>Paracoccus</taxon>
    </lineage>
</organism>
<sequence length="593" mass="64561">MLLSLLKILFFFAVVLAIALGANELAQTDQALRLQFNGTEFYLGPIQMIIGLLVLMVLAWVAFKILGLFFAFLRFLAGDETAISRHFARSRERKGYEALGEGMLAVAAGEGRLAQEKAAKAEKYLDKPHVTNLLAAQAAEVAGDNARAGQVYRKLLDDDRTRFVGVRGLMRQKLAEGDTATALQLAQKAYAMKPRHAELQNQLLELELKQGDWKGARGLLKDKRKQGELPKDIHIRRDAVLALQEAREVLAQGNSISAREAAISANRASPDLIPAAILAARSYLAQKDYRNASRVLEKTWSVRPHPDVAAAYAEIAPDETPAARLKRFDGLMRKNADHEETRLLRAELLLAAEDFPGARRALGDLAEVHPTVRTLSIMAAIERGEGADDAVVRGWLARALTASRGPQWVCDTCQNVMVEWAPVCDKCGGFDTLSWREPDEKLAPAGATPGAEMLPLLVGPRPQPEKHDVQIEDAQEAAPSATVDVDHGSEPSRPMAAPEPSAAPLRDTPAAPDAEPKASDIQSGSVNQSVPPKSGARIEVPLVAPGMVPREDEYVSVVAEAEPKPEPERHPIRSAEFDVPAREAENRATRQGK</sequence>
<dbReference type="InterPro" id="IPR011990">
    <property type="entry name" value="TPR-like_helical_dom_sf"/>
</dbReference>
<keyword evidence="9" id="KW-1185">Reference proteome</keyword>
<dbReference type="RefSeq" id="WP_255330344.1">
    <property type="nucleotide sequence ID" value="NZ_JAKZEU010000004.1"/>
</dbReference>
<evidence type="ECO:0000256" key="4">
    <source>
        <dbReference type="ARBA" id="ARBA00023136"/>
    </source>
</evidence>
<reference evidence="8 9" key="1">
    <citation type="submission" date="2022-03" db="EMBL/GenBank/DDBJ databases">
        <authorList>
            <person name="He Y."/>
        </authorList>
    </citation>
    <scope>NUCLEOTIDE SEQUENCE [LARGE SCALE GENOMIC DNA]</scope>
    <source>
        <strain evidence="8 9">TK19116</strain>
    </source>
</reference>
<keyword evidence="3 6" id="KW-1133">Transmembrane helix</keyword>
<evidence type="ECO:0000313" key="9">
    <source>
        <dbReference type="Proteomes" id="UP001203945"/>
    </source>
</evidence>
<dbReference type="InterPro" id="IPR010817">
    <property type="entry name" value="HemY_N"/>
</dbReference>
<feature type="compositionally biased region" description="Polar residues" evidence="5">
    <location>
        <begin position="520"/>
        <end position="531"/>
    </location>
</feature>
<evidence type="ECO:0000256" key="1">
    <source>
        <dbReference type="ARBA" id="ARBA00004370"/>
    </source>
</evidence>
<keyword evidence="4 6" id="KW-0472">Membrane</keyword>
<name>A0ABT1MVK2_9RHOB</name>
<proteinExistence type="predicted"/>
<feature type="domain" description="HemY N-terminal" evidence="7">
    <location>
        <begin position="33"/>
        <end position="142"/>
    </location>
</feature>
<dbReference type="Gene3D" id="1.25.40.10">
    <property type="entry name" value="Tetratricopeptide repeat domain"/>
    <property type="match status" value="1"/>
</dbReference>
<accession>A0ABT1MVK2</accession>
<evidence type="ECO:0000256" key="6">
    <source>
        <dbReference type="SAM" id="Phobius"/>
    </source>
</evidence>
<protein>
    <submittedName>
        <fullName evidence="8">Tetratricopeptide repeat protein</fullName>
    </submittedName>
</protein>